<keyword evidence="4" id="KW-0378">Hydrolase</keyword>
<dbReference type="InterPro" id="IPR039537">
    <property type="entry name" value="Retrotran_Ty1/copia-like"/>
</dbReference>
<dbReference type="PROSITE" id="PS50158">
    <property type="entry name" value="ZF_CCHC"/>
    <property type="match status" value="1"/>
</dbReference>
<dbReference type="InterPro" id="IPR036875">
    <property type="entry name" value="Znf_CCHC_sf"/>
</dbReference>
<dbReference type="InterPro" id="IPR043502">
    <property type="entry name" value="DNA/RNA_pol_sf"/>
</dbReference>
<keyword evidence="1" id="KW-0645">Protease</keyword>
<evidence type="ECO:0000259" key="8">
    <source>
        <dbReference type="PROSITE" id="PS50994"/>
    </source>
</evidence>
<dbReference type="Gene3D" id="3.30.420.10">
    <property type="entry name" value="Ribonuclease H-like superfamily/Ribonuclease H"/>
    <property type="match status" value="1"/>
</dbReference>
<feature type="compositionally biased region" description="Basic residues" evidence="6">
    <location>
        <begin position="231"/>
        <end position="251"/>
    </location>
</feature>
<evidence type="ECO:0000256" key="2">
    <source>
        <dbReference type="ARBA" id="ARBA00022723"/>
    </source>
</evidence>
<dbReference type="GO" id="GO:0003676">
    <property type="term" value="F:nucleic acid binding"/>
    <property type="evidence" value="ECO:0007669"/>
    <property type="project" value="InterPro"/>
</dbReference>
<dbReference type="GO" id="GO:0008270">
    <property type="term" value="F:zinc ion binding"/>
    <property type="evidence" value="ECO:0007669"/>
    <property type="project" value="UniProtKB-KW"/>
</dbReference>
<dbReference type="Pfam" id="PF07727">
    <property type="entry name" value="RVT_2"/>
    <property type="match status" value="1"/>
</dbReference>
<dbReference type="InterPro" id="IPR001878">
    <property type="entry name" value="Znf_CCHC"/>
</dbReference>
<feature type="compositionally biased region" description="Low complexity" evidence="6">
    <location>
        <begin position="783"/>
        <end position="793"/>
    </location>
</feature>
<dbReference type="InterPro" id="IPR013103">
    <property type="entry name" value="RVT_2"/>
</dbReference>
<proteinExistence type="predicted"/>
<name>A0A4Y1R4M3_PRUDU</name>
<feature type="region of interest" description="Disordered" evidence="6">
    <location>
        <begin position="783"/>
        <end position="810"/>
    </location>
</feature>
<evidence type="ECO:0000313" key="9">
    <source>
        <dbReference type="EMBL" id="BBG99082.1"/>
    </source>
</evidence>
<reference evidence="9" key="1">
    <citation type="journal article" date="2019" name="Science">
        <title>Mutation of a bHLH transcription factor allowed almond domestication.</title>
        <authorList>
            <person name="Sanchez-Perez R."/>
            <person name="Pavan S."/>
            <person name="Mazzeo R."/>
            <person name="Moldovan C."/>
            <person name="Aiese Cigliano R."/>
            <person name="Del Cueto J."/>
            <person name="Ricciardi F."/>
            <person name="Lotti C."/>
            <person name="Ricciardi L."/>
            <person name="Dicenta F."/>
            <person name="Lopez-Marques R.L."/>
            <person name="Lindberg Moller B."/>
        </authorList>
    </citation>
    <scope>NUCLEOTIDE SEQUENCE</scope>
</reference>
<dbReference type="InterPro" id="IPR025724">
    <property type="entry name" value="GAG-pre-integrase_dom"/>
</dbReference>
<dbReference type="PANTHER" id="PTHR42648:SF18">
    <property type="entry name" value="RETROTRANSPOSON, UNCLASSIFIED-LIKE PROTEIN"/>
    <property type="match status" value="1"/>
</dbReference>
<dbReference type="Pfam" id="PF25597">
    <property type="entry name" value="SH3_retrovirus"/>
    <property type="match status" value="1"/>
</dbReference>
<feature type="domain" description="CCHC-type" evidence="7">
    <location>
        <begin position="287"/>
        <end position="300"/>
    </location>
</feature>
<dbReference type="InterPro" id="IPR054722">
    <property type="entry name" value="PolX-like_BBD"/>
</dbReference>
<sequence>MATEKATESFIQPAIPRFDGHYDHWSMLMENFLRSKEYWNLVESGIDAPAEGVVLTEQQQKRVAEQKLKDLRVKNYLFQALDRSILETILEKETSKQIWDSLKKKYEGSERVKRAVLQTLTRDFETLQMKSGESITDFFARTLGIASKMRSNGGTMEEVKVVEKIMRSLTPKFDYIVCSIEEAKNVAELRVDELQSSLLVHEQRLNRTTASEEQTALKASIVSESSSSRGGRGRGRGGHGRGRSGRGHRGGGRSGHRDDSKSSHVFKRDDDFEEKGTYHFDKSKVECYRCGNFGHYKNECYTKLPKEKGEKSNFVEKKKEEETLLMAFHALTKTDQETWYVDTGCSNHMSGCKSSFINLDESFHTVVSFGDKSTVKVMGKGDIQIKTKNDFIETISNVFYIPDLKTNLLSAGQLQDKGYRITIYKGECEVYDPKRGSIAVVKMSSNRLFPLKIKTLQACLFAKVDDPWRWHYRYGHLNFNGLRTLHQKGMVTGLPDITPPSKMCEECITGKHKRDSFPSGKAARAQSILEMVHSDLCGPINPISNGNKKYFISFTDDFSRKTWVYFLQEKSEAFEAFKSFKALVENESEKKIKTLRTDRGGEYCSKEFDAFCKEKGIKRQLTTAYTPQQNGVSERKNRTILNMVRSLLVKGRIPKKFWPEAVLWSVHILNRSPTFSVKNMTPQEAWSGLKPAVDHFRVFGCIAYAHIPDEKRKKLDDKSEKCVFLGVSEVSKAYKLYNPVTKKIVVSRDVIFDEDTMWNWSENRSVQQQIPVYDDLDNEEVAAPETQAQQPPQLEVQSSQQFEEERYNLRDENSRKRPAWMMDYDVSYSSSDDENAHFALLVDSDPITYTEAVKEEKWREAMDNEIKSIEKNQTWELTDLPKGKQTIGVKWVFRTKLNEKGEVDKHKARLVAKGYKQKHGIDYKEVFAPVARHDTIRLVISLAAQNSWQIFQLDVKSAFLHGNLQEEVYIDQPPGYERKGKEEKVFKLKKALYGLKQAPRAWYSRIDAHFAKLGFHKCPFEHTLYVKTEEEGKILMVCLYVDDLIFTGSDAKMFDEFKKSMMMEFEMTDLGLMHYFLGLEVIQTTAGNFIYQKKYAQDILNRFQMDDCKPFGTPAEHGLKLCKDKGGKEVDSTFYKQIIGSLMYLTYTRPDIMYAVSLVSRYMEKPTEMHLNAAKRILRYVKGTIDYGVFYKREDGSGFVGYTDSDYAGDIDDRKSTSGHTFLLNSGAISWSSKKQQIVTLSSTEAEYVAAAASSCQAMWLKKIFEVLGDVKKGPTTIYCDNISTIKLSRNPVMHGRSKHIDVRFHFLRDLCSDGKIVLEYCKSGEQVADILTKPLKQPAFEKLRSMLGVCSFQSIEQEDDYVMVSFQSIEQEDDYVMV</sequence>
<dbReference type="InterPro" id="IPR012337">
    <property type="entry name" value="RNaseH-like_sf"/>
</dbReference>
<evidence type="ECO:0000259" key="7">
    <source>
        <dbReference type="PROSITE" id="PS50158"/>
    </source>
</evidence>
<dbReference type="SUPFAM" id="SSF53098">
    <property type="entry name" value="Ribonuclease H-like"/>
    <property type="match status" value="1"/>
</dbReference>
<dbReference type="CDD" id="cd09272">
    <property type="entry name" value="RNase_HI_RT_Ty1"/>
    <property type="match status" value="1"/>
</dbReference>
<feature type="region of interest" description="Disordered" evidence="6">
    <location>
        <begin position="207"/>
        <end position="267"/>
    </location>
</feature>
<keyword evidence="2" id="KW-0479">Metal-binding</keyword>
<dbReference type="Pfam" id="PF13976">
    <property type="entry name" value="gag_pre-integrs"/>
    <property type="match status" value="1"/>
</dbReference>
<dbReference type="SUPFAM" id="SSF56672">
    <property type="entry name" value="DNA/RNA polymerases"/>
    <property type="match status" value="1"/>
</dbReference>
<dbReference type="InterPro" id="IPR036397">
    <property type="entry name" value="RNaseH_sf"/>
</dbReference>
<dbReference type="GO" id="GO:0004190">
    <property type="term" value="F:aspartic-type endopeptidase activity"/>
    <property type="evidence" value="ECO:0007669"/>
    <property type="project" value="UniProtKB-KW"/>
</dbReference>
<keyword evidence="5" id="KW-0862">Zinc</keyword>
<keyword evidence="5" id="KW-0863">Zinc-finger</keyword>
<dbReference type="Pfam" id="PF00665">
    <property type="entry name" value="rve"/>
    <property type="match status" value="1"/>
</dbReference>
<dbReference type="InterPro" id="IPR057670">
    <property type="entry name" value="SH3_retrovirus"/>
</dbReference>
<feature type="domain" description="Integrase catalytic" evidence="8">
    <location>
        <begin position="514"/>
        <end position="690"/>
    </location>
</feature>
<organism evidence="9">
    <name type="scientific">Prunus dulcis</name>
    <name type="common">Almond</name>
    <name type="synonym">Amygdalus dulcis</name>
    <dbReference type="NCBI Taxonomy" id="3755"/>
    <lineage>
        <taxon>Eukaryota</taxon>
        <taxon>Viridiplantae</taxon>
        <taxon>Streptophyta</taxon>
        <taxon>Embryophyta</taxon>
        <taxon>Tracheophyta</taxon>
        <taxon>Spermatophyta</taxon>
        <taxon>Magnoliopsida</taxon>
        <taxon>eudicotyledons</taxon>
        <taxon>Gunneridae</taxon>
        <taxon>Pentapetalae</taxon>
        <taxon>rosids</taxon>
        <taxon>fabids</taxon>
        <taxon>Rosales</taxon>
        <taxon>Rosaceae</taxon>
        <taxon>Amygdaloideae</taxon>
        <taxon>Amygdaleae</taxon>
        <taxon>Prunus</taxon>
    </lineage>
</organism>
<dbReference type="SUPFAM" id="SSF57756">
    <property type="entry name" value="Retrovirus zinc finger-like domains"/>
    <property type="match status" value="1"/>
</dbReference>
<dbReference type="InterPro" id="IPR001584">
    <property type="entry name" value="Integrase_cat-core"/>
</dbReference>
<dbReference type="PROSITE" id="PS50994">
    <property type="entry name" value="INTEGRASE"/>
    <property type="match status" value="1"/>
</dbReference>
<dbReference type="Pfam" id="PF14223">
    <property type="entry name" value="Retrotran_gag_2"/>
    <property type="match status" value="1"/>
</dbReference>
<dbReference type="Pfam" id="PF22936">
    <property type="entry name" value="Pol_BBD"/>
    <property type="match status" value="1"/>
</dbReference>
<feature type="compositionally biased region" description="Basic and acidic residues" evidence="6">
    <location>
        <begin position="255"/>
        <end position="267"/>
    </location>
</feature>
<dbReference type="GO" id="GO:0006508">
    <property type="term" value="P:proteolysis"/>
    <property type="evidence" value="ECO:0007669"/>
    <property type="project" value="UniProtKB-KW"/>
</dbReference>
<gene>
    <name evidence="9" type="ORF">Prudu_008663</name>
</gene>
<evidence type="ECO:0000256" key="1">
    <source>
        <dbReference type="ARBA" id="ARBA00022670"/>
    </source>
</evidence>
<evidence type="ECO:0000256" key="4">
    <source>
        <dbReference type="ARBA" id="ARBA00022801"/>
    </source>
</evidence>
<dbReference type="PANTHER" id="PTHR42648">
    <property type="entry name" value="TRANSPOSASE, PUTATIVE-RELATED"/>
    <property type="match status" value="1"/>
</dbReference>
<dbReference type="EMBL" id="AP019299">
    <property type="protein sequence ID" value="BBG99082.1"/>
    <property type="molecule type" value="Genomic_DNA"/>
</dbReference>
<evidence type="ECO:0000256" key="6">
    <source>
        <dbReference type="SAM" id="MobiDB-lite"/>
    </source>
</evidence>
<evidence type="ECO:0000256" key="5">
    <source>
        <dbReference type="PROSITE-ProRule" id="PRU00047"/>
    </source>
</evidence>
<dbReference type="GO" id="GO:0015074">
    <property type="term" value="P:DNA integration"/>
    <property type="evidence" value="ECO:0007669"/>
    <property type="project" value="InterPro"/>
</dbReference>
<accession>A0A4Y1R4M3</accession>
<evidence type="ECO:0000256" key="3">
    <source>
        <dbReference type="ARBA" id="ARBA00022750"/>
    </source>
</evidence>
<keyword evidence="3" id="KW-0064">Aspartyl protease</keyword>
<protein>
    <submittedName>
        <fullName evidence="9">ADP glucose pyrophosphorylase large subunit 1</fullName>
    </submittedName>
</protein>